<evidence type="ECO:0000259" key="4">
    <source>
        <dbReference type="PROSITE" id="PS01124"/>
    </source>
</evidence>
<accession>A0A1B9QVN7</accession>
<dbReference type="InterPro" id="IPR018062">
    <property type="entry name" value="HTH_AraC-typ_CS"/>
</dbReference>
<dbReference type="PRINTS" id="PR00032">
    <property type="entry name" value="HTHARAC"/>
</dbReference>
<dbReference type="InterPro" id="IPR009057">
    <property type="entry name" value="Homeodomain-like_sf"/>
</dbReference>
<gene>
    <name evidence="5" type="ORF">A6E14_02925</name>
</gene>
<dbReference type="Pfam" id="PF12833">
    <property type="entry name" value="HTH_18"/>
    <property type="match status" value="1"/>
</dbReference>
<protein>
    <recommendedName>
        <fullName evidence="4">HTH araC/xylS-type domain-containing protein</fullName>
    </recommendedName>
</protein>
<evidence type="ECO:0000256" key="2">
    <source>
        <dbReference type="ARBA" id="ARBA00023125"/>
    </source>
</evidence>
<dbReference type="Proteomes" id="UP000093173">
    <property type="component" value="Unassembled WGS sequence"/>
</dbReference>
<dbReference type="PROSITE" id="PS00041">
    <property type="entry name" value="HTH_ARAC_FAMILY_1"/>
    <property type="match status" value="1"/>
</dbReference>
<dbReference type="PROSITE" id="PS01124">
    <property type="entry name" value="HTH_ARAC_FAMILY_2"/>
    <property type="match status" value="1"/>
</dbReference>
<evidence type="ECO:0000256" key="1">
    <source>
        <dbReference type="ARBA" id="ARBA00023015"/>
    </source>
</evidence>
<name>A0A1B9QVN7_9VIBR</name>
<proteinExistence type="predicted"/>
<evidence type="ECO:0000313" key="6">
    <source>
        <dbReference type="Proteomes" id="UP000093173"/>
    </source>
</evidence>
<reference evidence="6" key="1">
    <citation type="submission" date="2016-06" db="EMBL/GenBank/DDBJ databases">
        <authorList>
            <person name="Hehemann J.-H."/>
            <person name="Arevalo P."/>
            <person name="Datta M.S."/>
            <person name="Polz M.F."/>
        </authorList>
    </citation>
    <scope>NUCLEOTIDE SEQUENCE [LARGE SCALE GENOMIC DNA]</scope>
    <source>
        <strain evidence="6">9CSC122</strain>
    </source>
</reference>
<evidence type="ECO:0000256" key="3">
    <source>
        <dbReference type="ARBA" id="ARBA00023163"/>
    </source>
</evidence>
<keyword evidence="6" id="KW-1185">Reference proteome</keyword>
<sequence>MVEVANKNTESKAFASKTMLNILNAGLNTLLDDSLLSPAQPFIARQLKTNQSQAHVPLETKRDFINEVSQRYGASALLCIGIGVKQFIDSPVGRALLNGSDPFLLLKKWQRLERYVHSQHFVDFEYHDDCVKVTHKSNTTEMPSIEEDLAVLGVLCALLYESSARKIAISHSLDASESFFSYPSLQCDPSQLHRDAPWYIHFQVRDKKNPKIKTVEQSVTNNTLSMVNRAKQTIMDLGLLEVDLQQVSRCLALSPRSLQRKLSDEGHSFAKLLQDVRVHFASQSLLDEASCIAEVGFVSGFADQAHFTRVFKQWTGMSPKQYTQFKS</sequence>
<dbReference type="PANTHER" id="PTHR47894:SF1">
    <property type="entry name" value="HTH-TYPE TRANSCRIPTIONAL REGULATOR VQSM"/>
    <property type="match status" value="1"/>
</dbReference>
<keyword evidence="1" id="KW-0805">Transcription regulation</keyword>
<dbReference type="GO" id="GO:0003700">
    <property type="term" value="F:DNA-binding transcription factor activity"/>
    <property type="evidence" value="ECO:0007669"/>
    <property type="project" value="InterPro"/>
</dbReference>
<keyword evidence="3" id="KW-0804">Transcription</keyword>
<dbReference type="EMBL" id="MAJZ01000829">
    <property type="protein sequence ID" value="OCH73172.1"/>
    <property type="molecule type" value="Genomic_DNA"/>
</dbReference>
<dbReference type="GO" id="GO:0000976">
    <property type="term" value="F:transcription cis-regulatory region binding"/>
    <property type="evidence" value="ECO:0007669"/>
    <property type="project" value="TreeGrafter"/>
</dbReference>
<dbReference type="SMART" id="SM00342">
    <property type="entry name" value="HTH_ARAC"/>
    <property type="match status" value="1"/>
</dbReference>
<organism evidence="5 6">
    <name type="scientific">Vibrio genomosp. F10</name>
    <dbReference type="NCBI Taxonomy" id="723171"/>
    <lineage>
        <taxon>Bacteria</taxon>
        <taxon>Pseudomonadati</taxon>
        <taxon>Pseudomonadota</taxon>
        <taxon>Gammaproteobacteria</taxon>
        <taxon>Vibrionales</taxon>
        <taxon>Vibrionaceae</taxon>
        <taxon>Vibrio</taxon>
    </lineage>
</organism>
<dbReference type="PANTHER" id="PTHR47894">
    <property type="entry name" value="HTH-TYPE TRANSCRIPTIONAL REGULATOR GADX"/>
    <property type="match status" value="1"/>
</dbReference>
<comment type="caution">
    <text evidence="5">The sequence shown here is derived from an EMBL/GenBank/DDBJ whole genome shotgun (WGS) entry which is preliminary data.</text>
</comment>
<feature type="domain" description="HTH araC/xylS-type" evidence="4">
    <location>
        <begin position="228"/>
        <end position="325"/>
    </location>
</feature>
<keyword evidence="2" id="KW-0238">DNA-binding</keyword>
<dbReference type="RefSeq" id="WP_065577285.1">
    <property type="nucleotide sequence ID" value="NZ_MAJZ01000829.1"/>
</dbReference>
<dbReference type="AlphaFoldDB" id="A0A1B9QVN7"/>
<dbReference type="InterPro" id="IPR020449">
    <property type="entry name" value="Tscrpt_reg_AraC-type_HTH"/>
</dbReference>
<dbReference type="SUPFAM" id="SSF46689">
    <property type="entry name" value="Homeodomain-like"/>
    <property type="match status" value="1"/>
</dbReference>
<evidence type="ECO:0000313" key="5">
    <source>
        <dbReference type="EMBL" id="OCH73172.1"/>
    </source>
</evidence>
<dbReference type="Gene3D" id="1.10.10.60">
    <property type="entry name" value="Homeodomain-like"/>
    <property type="match status" value="1"/>
</dbReference>
<dbReference type="InterPro" id="IPR018060">
    <property type="entry name" value="HTH_AraC"/>
</dbReference>
<dbReference type="GO" id="GO:0005829">
    <property type="term" value="C:cytosol"/>
    <property type="evidence" value="ECO:0007669"/>
    <property type="project" value="TreeGrafter"/>
</dbReference>